<name>A0A6U0HPV8_9STRA</name>
<dbReference type="GO" id="GO:0005886">
    <property type="term" value="C:plasma membrane"/>
    <property type="evidence" value="ECO:0007669"/>
    <property type="project" value="TreeGrafter"/>
</dbReference>
<protein>
    <recommendedName>
        <fullName evidence="1">C2 domain-containing protein</fullName>
    </recommendedName>
</protein>
<dbReference type="PROSITE" id="PS50004">
    <property type="entry name" value="C2"/>
    <property type="match status" value="2"/>
</dbReference>
<dbReference type="GO" id="GO:0071277">
    <property type="term" value="P:cellular response to calcium ion"/>
    <property type="evidence" value="ECO:0007669"/>
    <property type="project" value="TreeGrafter"/>
</dbReference>
<feature type="domain" description="C2" evidence="1">
    <location>
        <begin position="109"/>
        <end position="244"/>
    </location>
</feature>
<dbReference type="GO" id="GO:0005544">
    <property type="term" value="F:calcium-dependent phospholipid binding"/>
    <property type="evidence" value="ECO:0007669"/>
    <property type="project" value="InterPro"/>
</dbReference>
<dbReference type="AlphaFoldDB" id="A0A6U0HPV8"/>
<dbReference type="Gene3D" id="2.60.40.150">
    <property type="entry name" value="C2 domain"/>
    <property type="match status" value="2"/>
</dbReference>
<sequence length="275" mass="31324">MKVQLSLHAKKLKNLEKGFRRGKSDPYAVITLDSGEELGRTETIDNNLNPDWANIIYFELQEDTCVPITVQIFDANGDKKDDGDMGVATFELWDVFRDDIHMKEEDLGDGATVYLRVEESQKSDTAGNFLLQLRALNLVNIESGLFGTGRSDPFFEISKKISYPDKGFVYWQRIYRSERVSDSLNPLWEEQVFLSLEALCFGDLDWPLRISIYDDNKRRKSDFMSETYTTAKDLLESVAVKGNADQEKALTLRVDDNETSASKGLIVVLKAELHE</sequence>
<evidence type="ECO:0000259" key="1">
    <source>
        <dbReference type="PROSITE" id="PS50004"/>
    </source>
</evidence>
<evidence type="ECO:0000313" key="3">
    <source>
        <dbReference type="EMBL" id="CAD9516329.1"/>
    </source>
</evidence>
<dbReference type="CDD" id="cd00030">
    <property type="entry name" value="C2"/>
    <property type="match status" value="1"/>
</dbReference>
<dbReference type="InterPro" id="IPR045052">
    <property type="entry name" value="Copine"/>
</dbReference>
<dbReference type="Pfam" id="PF00168">
    <property type="entry name" value="C2"/>
    <property type="match status" value="2"/>
</dbReference>
<dbReference type="InterPro" id="IPR000008">
    <property type="entry name" value="C2_dom"/>
</dbReference>
<gene>
    <name evidence="2" type="ORF">HTAM1171_LOCUS11474</name>
    <name evidence="3" type="ORF">HTAM1171_LOCUS11476</name>
</gene>
<dbReference type="PANTHER" id="PTHR10857:SF106">
    <property type="entry name" value="C2 DOMAIN-CONTAINING PROTEIN"/>
    <property type="match status" value="1"/>
</dbReference>
<dbReference type="PANTHER" id="PTHR10857">
    <property type="entry name" value="COPINE"/>
    <property type="match status" value="1"/>
</dbReference>
<dbReference type="SUPFAM" id="SSF49562">
    <property type="entry name" value="C2 domain (Calcium/lipid-binding domain, CaLB)"/>
    <property type="match status" value="2"/>
</dbReference>
<feature type="domain" description="C2" evidence="1">
    <location>
        <begin position="1"/>
        <end position="105"/>
    </location>
</feature>
<dbReference type="EMBL" id="HBGV01018550">
    <property type="protein sequence ID" value="CAD9516322.1"/>
    <property type="molecule type" value="Transcribed_RNA"/>
</dbReference>
<organism evidence="2">
    <name type="scientific">Helicotheca tamesis</name>
    <dbReference type="NCBI Taxonomy" id="374047"/>
    <lineage>
        <taxon>Eukaryota</taxon>
        <taxon>Sar</taxon>
        <taxon>Stramenopiles</taxon>
        <taxon>Ochrophyta</taxon>
        <taxon>Bacillariophyta</taxon>
        <taxon>Mediophyceae</taxon>
        <taxon>Lithodesmiophycidae</taxon>
        <taxon>Lithodesmiales</taxon>
        <taxon>Lithodesmiaceae</taxon>
        <taxon>Helicotheca</taxon>
    </lineage>
</organism>
<reference evidence="2" key="1">
    <citation type="submission" date="2021-01" db="EMBL/GenBank/DDBJ databases">
        <authorList>
            <person name="Corre E."/>
            <person name="Pelletier E."/>
            <person name="Niang G."/>
            <person name="Scheremetjew M."/>
            <person name="Finn R."/>
            <person name="Kale V."/>
            <person name="Holt S."/>
            <person name="Cochrane G."/>
            <person name="Meng A."/>
            <person name="Brown T."/>
            <person name="Cohen L."/>
        </authorList>
    </citation>
    <scope>NUCLEOTIDE SEQUENCE</scope>
    <source>
        <strain evidence="2">CCMP826</strain>
    </source>
</reference>
<dbReference type="InterPro" id="IPR035892">
    <property type="entry name" value="C2_domain_sf"/>
</dbReference>
<evidence type="ECO:0000313" key="2">
    <source>
        <dbReference type="EMBL" id="CAD9516322.1"/>
    </source>
</evidence>
<dbReference type="EMBL" id="HBGV01018552">
    <property type="protein sequence ID" value="CAD9516329.1"/>
    <property type="molecule type" value="Transcribed_RNA"/>
</dbReference>
<dbReference type="SMART" id="SM00239">
    <property type="entry name" value="C2"/>
    <property type="match status" value="2"/>
</dbReference>
<accession>A0A6U0HPV8</accession>
<proteinExistence type="predicted"/>